<feature type="transmembrane region" description="Helical" evidence="1">
    <location>
        <begin position="60"/>
        <end position="81"/>
    </location>
</feature>
<gene>
    <name evidence="3" type="ORF">ERS852470_00163</name>
</gene>
<proteinExistence type="predicted"/>
<evidence type="ECO:0000259" key="2">
    <source>
        <dbReference type="Pfam" id="PF01569"/>
    </source>
</evidence>
<dbReference type="Pfam" id="PF01569">
    <property type="entry name" value="PAP2"/>
    <property type="match status" value="1"/>
</dbReference>
<organism evidence="3 4">
    <name type="scientific">Clostridium disporicum</name>
    <dbReference type="NCBI Taxonomy" id="84024"/>
    <lineage>
        <taxon>Bacteria</taxon>
        <taxon>Bacillati</taxon>
        <taxon>Bacillota</taxon>
        <taxon>Clostridia</taxon>
        <taxon>Eubacteriales</taxon>
        <taxon>Clostridiaceae</taxon>
        <taxon>Clostridium</taxon>
    </lineage>
</organism>
<dbReference type="RefSeq" id="WP_242833257.1">
    <property type="nucleotide sequence ID" value="NZ_CYZV01000001.1"/>
</dbReference>
<dbReference type="InterPro" id="IPR036938">
    <property type="entry name" value="PAP2/HPO_sf"/>
</dbReference>
<keyword evidence="1" id="KW-0472">Membrane</keyword>
<dbReference type="GeneID" id="83012513"/>
<dbReference type="GO" id="GO:0016020">
    <property type="term" value="C:membrane"/>
    <property type="evidence" value="ECO:0007669"/>
    <property type="project" value="UniProtKB-SubCell"/>
</dbReference>
<dbReference type="AlphaFoldDB" id="A0A173XPK0"/>
<dbReference type="EMBL" id="CYZV01000001">
    <property type="protein sequence ID" value="CUN53832.1"/>
    <property type="molecule type" value="Genomic_DNA"/>
</dbReference>
<feature type="transmembrane region" description="Helical" evidence="1">
    <location>
        <begin position="21"/>
        <end position="40"/>
    </location>
</feature>
<dbReference type="Proteomes" id="UP000095558">
    <property type="component" value="Unassembled WGS sequence"/>
</dbReference>
<protein>
    <submittedName>
        <fullName evidence="3">PAP2 superfamily protein</fullName>
    </submittedName>
</protein>
<feature type="transmembrane region" description="Helical" evidence="1">
    <location>
        <begin position="128"/>
        <end position="152"/>
    </location>
</feature>
<feature type="transmembrane region" description="Helical" evidence="1">
    <location>
        <begin position="90"/>
        <end position="108"/>
    </location>
</feature>
<accession>A0A173XPK0</accession>
<keyword evidence="1" id="KW-0812">Transmembrane</keyword>
<name>A0A173XPK0_9CLOT</name>
<dbReference type="SUPFAM" id="SSF48317">
    <property type="entry name" value="Acid phosphatase/Vanadium-dependent haloperoxidase"/>
    <property type="match status" value="1"/>
</dbReference>
<feature type="transmembrane region" description="Helical" evidence="1">
    <location>
        <begin position="187"/>
        <end position="203"/>
    </location>
</feature>
<feature type="transmembrane region" description="Helical" evidence="1">
    <location>
        <begin position="164"/>
        <end position="181"/>
    </location>
</feature>
<evidence type="ECO:0000313" key="3">
    <source>
        <dbReference type="EMBL" id="CUN53832.1"/>
    </source>
</evidence>
<reference evidence="3 4" key="1">
    <citation type="submission" date="2015-09" db="EMBL/GenBank/DDBJ databases">
        <authorList>
            <consortium name="Pathogen Informatics"/>
        </authorList>
    </citation>
    <scope>NUCLEOTIDE SEQUENCE [LARGE SCALE GENOMIC DNA]</scope>
    <source>
        <strain evidence="3 4">2789STDY5834855</strain>
    </source>
</reference>
<keyword evidence="1" id="KW-1133">Transmembrane helix</keyword>
<sequence length="250" mass="29514">MEINLNTIKVNNKIQIRTLDLVWFMVIPLININYYIASTITKNGHNLATIFDKVMKFNSIFIIPYVYWYVYIVIGFIIILIQSRVNYMRTFLSFFIGMGICYCIYYIYPTEIIRPNIENSNVLNYLVNIIYSADRSVNCFPSLHALTTYFIMRYTKYEKNKKNFYYTQIVGSLIILSTVFIKQHFVADIIGAMVICEVIIYFMNKVSEDRIKKVLDIPYKIKDKIVANLKSKIKTKAIDSDEKKFFSRKI</sequence>
<evidence type="ECO:0000256" key="1">
    <source>
        <dbReference type="SAM" id="Phobius"/>
    </source>
</evidence>
<dbReference type="InterPro" id="IPR000326">
    <property type="entry name" value="PAP2/HPO"/>
</dbReference>
<evidence type="ECO:0000313" key="4">
    <source>
        <dbReference type="Proteomes" id="UP000095558"/>
    </source>
</evidence>
<feature type="domain" description="Phosphatidic acid phosphatase type 2/haloperoxidase" evidence="2">
    <location>
        <begin position="137"/>
        <end position="210"/>
    </location>
</feature>